<dbReference type="GO" id="GO:0000381">
    <property type="term" value="P:regulation of alternative mRNA splicing, via spliceosome"/>
    <property type="evidence" value="ECO:0007669"/>
    <property type="project" value="TreeGrafter"/>
</dbReference>
<dbReference type="EMBL" id="LGRX02028716">
    <property type="protein sequence ID" value="KAK3247714.1"/>
    <property type="molecule type" value="Genomic_DNA"/>
</dbReference>
<dbReference type="InterPro" id="IPR012677">
    <property type="entry name" value="Nucleotide-bd_a/b_plait_sf"/>
</dbReference>
<dbReference type="PANTHER" id="PTHR47330:SF1">
    <property type="entry name" value="POLY(U)-BINDING-SPLICING FACTOR PUF60"/>
    <property type="match status" value="1"/>
</dbReference>
<comment type="caution">
    <text evidence="1">The sequence shown here is derived from an EMBL/GenBank/DDBJ whole genome shotgun (WGS) entry which is preliminary data.</text>
</comment>
<evidence type="ECO:0000313" key="1">
    <source>
        <dbReference type="EMBL" id="KAK3247714.1"/>
    </source>
</evidence>
<dbReference type="Proteomes" id="UP001190700">
    <property type="component" value="Unassembled WGS sequence"/>
</dbReference>
<evidence type="ECO:0000313" key="2">
    <source>
        <dbReference type="Proteomes" id="UP001190700"/>
    </source>
</evidence>
<dbReference type="InterPro" id="IPR035979">
    <property type="entry name" value="RBD_domain_sf"/>
</dbReference>
<dbReference type="PANTHER" id="PTHR47330">
    <property type="entry name" value="POLY(U)-BINDING-SPLICING FACTOR PUF60-B-RELATED"/>
    <property type="match status" value="1"/>
</dbReference>
<protein>
    <submittedName>
        <fullName evidence="1">Uncharacterized protein</fullName>
    </submittedName>
</protein>
<dbReference type="GO" id="GO:0006376">
    <property type="term" value="P:mRNA splice site recognition"/>
    <property type="evidence" value="ECO:0007669"/>
    <property type="project" value="TreeGrafter"/>
</dbReference>
<dbReference type="GO" id="GO:0003723">
    <property type="term" value="F:RNA binding"/>
    <property type="evidence" value="ECO:0007669"/>
    <property type="project" value="TreeGrafter"/>
</dbReference>
<sequence>EVMEECGKHGVVQSVVIYKEHYEVGDPEVKIFVVFDSLATALKARTSLHRRWFGGRIVQATLYDEARFAAQDFSG</sequence>
<dbReference type="GO" id="GO:0071013">
    <property type="term" value="C:catalytic step 2 spliceosome"/>
    <property type="evidence" value="ECO:0007669"/>
    <property type="project" value="TreeGrafter"/>
</dbReference>
<dbReference type="InterPro" id="IPR051974">
    <property type="entry name" value="PUF60_regulator"/>
</dbReference>
<dbReference type="Gene3D" id="3.30.70.330">
    <property type="match status" value="1"/>
</dbReference>
<dbReference type="GO" id="GO:0071011">
    <property type="term" value="C:precatalytic spliceosome"/>
    <property type="evidence" value="ECO:0007669"/>
    <property type="project" value="TreeGrafter"/>
</dbReference>
<gene>
    <name evidence="1" type="ORF">CYMTET_42795</name>
</gene>
<feature type="non-terminal residue" evidence="1">
    <location>
        <position position="1"/>
    </location>
</feature>
<accession>A0AAE0C4Q6</accession>
<dbReference type="AlphaFoldDB" id="A0AAE0C4Q6"/>
<organism evidence="1 2">
    <name type="scientific">Cymbomonas tetramitiformis</name>
    <dbReference type="NCBI Taxonomy" id="36881"/>
    <lineage>
        <taxon>Eukaryota</taxon>
        <taxon>Viridiplantae</taxon>
        <taxon>Chlorophyta</taxon>
        <taxon>Pyramimonadophyceae</taxon>
        <taxon>Pyramimonadales</taxon>
        <taxon>Pyramimonadaceae</taxon>
        <taxon>Cymbomonas</taxon>
    </lineage>
</organism>
<reference evidence="1 2" key="1">
    <citation type="journal article" date="2015" name="Genome Biol. Evol.">
        <title>Comparative Genomics of a Bacterivorous Green Alga Reveals Evolutionary Causalities and Consequences of Phago-Mixotrophic Mode of Nutrition.</title>
        <authorList>
            <person name="Burns J.A."/>
            <person name="Paasch A."/>
            <person name="Narechania A."/>
            <person name="Kim E."/>
        </authorList>
    </citation>
    <scope>NUCLEOTIDE SEQUENCE [LARGE SCALE GENOMIC DNA]</scope>
    <source>
        <strain evidence="1 2">PLY_AMNH</strain>
    </source>
</reference>
<dbReference type="GO" id="GO:0000380">
    <property type="term" value="P:alternative mRNA splicing, via spliceosome"/>
    <property type="evidence" value="ECO:0007669"/>
    <property type="project" value="TreeGrafter"/>
</dbReference>
<keyword evidence="2" id="KW-1185">Reference proteome</keyword>
<proteinExistence type="predicted"/>
<name>A0AAE0C4Q6_9CHLO</name>
<dbReference type="SUPFAM" id="SSF54928">
    <property type="entry name" value="RNA-binding domain, RBD"/>
    <property type="match status" value="1"/>
</dbReference>